<comment type="similarity">
    <text evidence="9">Belongs to the Cyclase 1 superfamily. KynB family.</text>
</comment>
<dbReference type="Gene3D" id="3.50.30.50">
    <property type="entry name" value="Putative cyclase"/>
    <property type="match status" value="1"/>
</dbReference>
<dbReference type="SUPFAM" id="SSF102198">
    <property type="entry name" value="Putative cyclase"/>
    <property type="match status" value="1"/>
</dbReference>
<keyword evidence="11" id="KW-1185">Reference proteome</keyword>
<evidence type="ECO:0000256" key="2">
    <source>
        <dbReference type="ARBA" id="ARBA00011738"/>
    </source>
</evidence>
<dbReference type="InterPro" id="IPR017484">
    <property type="entry name" value="Kynurenine_formamidase_bac"/>
</dbReference>
<evidence type="ECO:0000256" key="8">
    <source>
        <dbReference type="ARBA" id="ARBA00060547"/>
    </source>
</evidence>
<evidence type="ECO:0000256" key="4">
    <source>
        <dbReference type="ARBA" id="ARBA00022801"/>
    </source>
</evidence>
<evidence type="ECO:0000256" key="7">
    <source>
        <dbReference type="ARBA" id="ARBA00048496"/>
    </source>
</evidence>
<comment type="pathway">
    <text evidence="8 9">Amino-acid degradation; L-tryptophan degradation via kynurenine pathway; L-kynurenine from L-tryptophan: step 2/2.</text>
</comment>
<dbReference type="GO" id="GO:0019441">
    <property type="term" value="P:L-tryptophan catabolic process to kynurenine"/>
    <property type="evidence" value="ECO:0007669"/>
    <property type="project" value="UniProtKB-UniRule"/>
</dbReference>
<comment type="caution">
    <text evidence="10">The sequence shown here is derived from an EMBL/GenBank/DDBJ whole genome shotgun (WGS) entry which is preliminary data.</text>
</comment>
<dbReference type="InterPro" id="IPR037175">
    <property type="entry name" value="KFase_sf"/>
</dbReference>
<feature type="binding site" evidence="9">
    <location>
        <position position="48"/>
    </location>
    <ligand>
        <name>Zn(2+)</name>
        <dbReference type="ChEBI" id="CHEBI:29105"/>
        <label>1</label>
    </ligand>
</feature>
<evidence type="ECO:0000313" key="10">
    <source>
        <dbReference type="EMBL" id="MBR7795211.1"/>
    </source>
</evidence>
<dbReference type="GO" id="GO:0004061">
    <property type="term" value="F:arylformamidase activity"/>
    <property type="evidence" value="ECO:0007669"/>
    <property type="project" value="UniProtKB-UniRule"/>
</dbReference>
<dbReference type="InterPro" id="IPR007325">
    <property type="entry name" value="KFase/CYL"/>
</dbReference>
<dbReference type="AlphaFoldDB" id="A0A941IAC6"/>
<evidence type="ECO:0000256" key="6">
    <source>
        <dbReference type="ARBA" id="ARBA00023079"/>
    </source>
</evidence>
<reference evidence="10" key="1">
    <citation type="submission" date="2021-04" db="EMBL/GenBank/DDBJ databases">
        <title>Isolation and polyphasic classification of algal microorganism.</title>
        <authorList>
            <person name="Wang S."/>
        </authorList>
    </citation>
    <scope>NUCLEOTIDE SEQUENCE</scope>
    <source>
        <strain evidence="10">720a</strain>
    </source>
</reference>
<dbReference type="NCBIfam" id="TIGR03035">
    <property type="entry name" value="trp_arylform"/>
    <property type="match status" value="1"/>
</dbReference>
<keyword evidence="6 9" id="KW-0823">Tryptophan catabolism</keyword>
<evidence type="ECO:0000256" key="3">
    <source>
        <dbReference type="ARBA" id="ARBA00022723"/>
    </source>
</evidence>
<feature type="binding site" evidence="9">
    <location>
        <position position="160"/>
    </location>
    <ligand>
        <name>Zn(2+)</name>
        <dbReference type="ChEBI" id="CHEBI:29105"/>
        <label>2</label>
    </ligand>
</feature>
<dbReference type="FunFam" id="3.50.30.50:FF:000001">
    <property type="entry name" value="Kynurenine formamidase"/>
    <property type="match status" value="1"/>
</dbReference>
<feature type="binding site" evidence="9">
    <location>
        <position position="54"/>
    </location>
    <ligand>
        <name>Zn(2+)</name>
        <dbReference type="ChEBI" id="CHEBI:29105"/>
        <label>1</label>
    </ligand>
</feature>
<dbReference type="GO" id="GO:0004328">
    <property type="term" value="F:formamidase activity"/>
    <property type="evidence" value="ECO:0007669"/>
    <property type="project" value="InterPro"/>
</dbReference>
<dbReference type="PANTHER" id="PTHR31118:SF32">
    <property type="entry name" value="KYNURENINE FORMAMIDASE"/>
    <property type="match status" value="1"/>
</dbReference>
<dbReference type="PANTHER" id="PTHR31118">
    <property type="entry name" value="CYCLASE-LIKE PROTEIN 2"/>
    <property type="match status" value="1"/>
</dbReference>
<dbReference type="GO" id="GO:0008270">
    <property type="term" value="F:zinc ion binding"/>
    <property type="evidence" value="ECO:0007669"/>
    <property type="project" value="UniProtKB-UniRule"/>
</dbReference>
<dbReference type="RefSeq" id="WP_026682899.1">
    <property type="nucleotide sequence ID" value="NZ_BAAACY010000002.1"/>
</dbReference>
<dbReference type="EC" id="3.5.1.9" evidence="9"/>
<feature type="binding site" evidence="9">
    <location>
        <position position="54"/>
    </location>
    <ligand>
        <name>Zn(2+)</name>
        <dbReference type="ChEBI" id="CHEBI:29105"/>
        <label>2</label>
    </ligand>
</feature>
<comment type="subunit">
    <text evidence="2 9">Homodimer.</text>
</comment>
<comment type="catalytic activity">
    <reaction evidence="7 9">
        <text>N-formyl-L-kynurenine + H2O = L-kynurenine + formate + H(+)</text>
        <dbReference type="Rhea" id="RHEA:13009"/>
        <dbReference type="ChEBI" id="CHEBI:15377"/>
        <dbReference type="ChEBI" id="CHEBI:15378"/>
        <dbReference type="ChEBI" id="CHEBI:15740"/>
        <dbReference type="ChEBI" id="CHEBI:57959"/>
        <dbReference type="ChEBI" id="CHEBI:58629"/>
        <dbReference type="EC" id="3.5.1.9"/>
    </reaction>
</comment>
<dbReference type="Proteomes" id="UP000675284">
    <property type="component" value="Unassembled WGS sequence"/>
</dbReference>
<name>A0A941IAC6_9BACI</name>
<organism evidence="10 11">
    <name type="scientific">Virgibacillus salarius</name>
    <dbReference type="NCBI Taxonomy" id="447199"/>
    <lineage>
        <taxon>Bacteria</taxon>
        <taxon>Bacillati</taxon>
        <taxon>Bacillota</taxon>
        <taxon>Bacilli</taxon>
        <taxon>Bacillales</taxon>
        <taxon>Bacillaceae</taxon>
        <taxon>Virgibacillus</taxon>
    </lineage>
</organism>
<comment type="cofactor">
    <cofactor evidence="9">
        <name>Zn(2+)</name>
        <dbReference type="ChEBI" id="CHEBI:29105"/>
    </cofactor>
    <text evidence="9">Binds 2 zinc ions per subunit.</text>
</comment>
<sequence>MGEWIDISQPLTDKIAHWPGDKPFSYSLTASKQETKSVNIGQITTSLHTGTHIDAPFHFDSNGKTIEQLDINLYIGKSVVIDVSQANTITAEVLSQYHWPSEINRVLLRTSLPNNPERFPDVLPNLDPNIAPYLQRLGVFLLGVDMPSVDAPDSKDLVTHHALQDHGIHILENIMLDQIKPGEYELIALPLHIHGADGSPVRAALCPINKEDAQHDK</sequence>
<keyword evidence="4 9" id="KW-0378">Hydrolase</keyword>
<feature type="binding site" evidence="9">
    <location>
        <position position="18"/>
    </location>
    <ligand>
        <name>substrate</name>
    </ligand>
</feature>
<dbReference type="Pfam" id="PF04199">
    <property type="entry name" value="Cyclase"/>
    <property type="match status" value="1"/>
</dbReference>
<evidence type="ECO:0000256" key="1">
    <source>
        <dbReference type="ARBA" id="ARBA00002204"/>
    </source>
</evidence>
<gene>
    <name evidence="9 10" type="primary">kynB</name>
    <name evidence="10" type="ORF">KCX74_04035</name>
</gene>
<dbReference type="HAMAP" id="MF_01969">
    <property type="entry name" value="KynB"/>
    <property type="match status" value="1"/>
</dbReference>
<comment type="function">
    <text evidence="1 9">Catalyzes the hydrolysis of N-formyl-L-kynurenine to L-kynurenine, the second step in the kynurenine pathway of tryptophan degradation.</text>
</comment>
<proteinExistence type="inferred from homology"/>
<dbReference type="EMBL" id="JAGSOT010000008">
    <property type="protein sequence ID" value="MBR7795211.1"/>
    <property type="molecule type" value="Genomic_DNA"/>
</dbReference>
<feature type="binding site" evidence="9">
    <location>
        <position position="172"/>
    </location>
    <ligand>
        <name>Zn(2+)</name>
        <dbReference type="ChEBI" id="CHEBI:29105"/>
        <label>2</label>
    </ligand>
</feature>
<accession>A0A941IAC6</accession>
<feature type="binding site" evidence="9">
    <location>
        <position position="172"/>
    </location>
    <ligand>
        <name>Zn(2+)</name>
        <dbReference type="ChEBI" id="CHEBI:29105"/>
        <label>1</label>
    </ligand>
</feature>
<evidence type="ECO:0000313" key="11">
    <source>
        <dbReference type="Proteomes" id="UP000675284"/>
    </source>
</evidence>
<evidence type="ECO:0000256" key="5">
    <source>
        <dbReference type="ARBA" id="ARBA00022833"/>
    </source>
</evidence>
<evidence type="ECO:0000256" key="9">
    <source>
        <dbReference type="HAMAP-Rule" id="MF_01969"/>
    </source>
</evidence>
<feature type="binding site" evidence="9">
    <location>
        <position position="52"/>
    </location>
    <ligand>
        <name>Zn(2+)</name>
        <dbReference type="ChEBI" id="CHEBI:29105"/>
        <label>1</label>
    </ligand>
</feature>
<protein>
    <recommendedName>
        <fullName evidence="9">Kynurenine formamidase</fullName>
        <shortName evidence="9">KFA</shortName>
        <shortName evidence="9">KFase</shortName>
        <ecNumber evidence="9">3.5.1.9</ecNumber>
    </recommendedName>
    <alternativeName>
        <fullName evidence="9">Arylformamidase</fullName>
    </alternativeName>
    <alternativeName>
        <fullName evidence="9">N-formylkynurenine formamidase</fullName>
        <shortName evidence="9">FKF</shortName>
    </alternativeName>
</protein>
<feature type="active site" description="Proton donor/acceptor" evidence="9">
    <location>
        <position position="58"/>
    </location>
</feature>
<keyword evidence="5 9" id="KW-0862">Zinc</keyword>
<keyword evidence="3 9" id="KW-0479">Metal-binding</keyword>